<proteinExistence type="predicted"/>
<keyword evidence="2" id="KW-1133">Transmembrane helix</keyword>
<dbReference type="RefSeq" id="WP_268611383.1">
    <property type="nucleotide sequence ID" value="NZ_CP113797.1"/>
</dbReference>
<protein>
    <submittedName>
        <fullName evidence="3">Uncharacterized protein</fullName>
    </submittedName>
</protein>
<evidence type="ECO:0000313" key="3">
    <source>
        <dbReference type="EMBL" id="WAL61429.1"/>
    </source>
</evidence>
<feature type="region of interest" description="Disordered" evidence="1">
    <location>
        <begin position="44"/>
        <end position="64"/>
    </location>
</feature>
<keyword evidence="4" id="KW-1185">Reference proteome</keyword>
<feature type="transmembrane region" description="Helical" evidence="2">
    <location>
        <begin position="12"/>
        <end position="32"/>
    </location>
</feature>
<evidence type="ECO:0000313" key="4">
    <source>
        <dbReference type="Proteomes" id="UP001163152"/>
    </source>
</evidence>
<evidence type="ECO:0000256" key="1">
    <source>
        <dbReference type="SAM" id="MobiDB-lite"/>
    </source>
</evidence>
<feature type="region of interest" description="Disordered" evidence="1">
    <location>
        <begin position="83"/>
        <end position="116"/>
    </location>
</feature>
<feature type="compositionally biased region" description="Polar residues" evidence="1">
    <location>
        <begin position="95"/>
        <end position="115"/>
    </location>
</feature>
<keyword evidence="2" id="KW-0812">Transmembrane</keyword>
<evidence type="ECO:0000256" key="2">
    <source>
        <dbReference type="SAM" id="Phobius"/>
    </source>
</evidence>
<dbReference type="KEGG" id="tsin:OXH18_05410"/>
<reference evidence="3" key="1">
    <citation type="submission" date="2022-12" db="EMBL/GenBank/DDBJ databases">
        <title>Polyphasic identification of a Novel Hot-Spring Cyanobacterium Ocullathermofonsia sinensis gen nov. sp. nov. and Genomic Insights on its Adaptations to the Thermal Habitat.</title>
        <authorList>
            <person name="Daroch M."/>
            <person name="Tang J."/>
            <person name="Jiang Y."/>
        </authorList>
    </citation>
    <scope>NUCLEOTIDE SEQUENCE</scope>
    <source>
        <strain evidence="3">PKUAC-SCTA174</strain>
    </source>
</reference>
<dbReference type="AlphaFoldDB" id="A0A9E9C8H7"/>
<accession>A0A9E9C8H7</accession>
<gene>
    <name evidence="3" type="ORF">OXH18_05410</name>
</gene>
<name>A0A9E9C8H7_9CYAN</name>
<dbReference type="Proteomes" id="UP001163152">
    <property type="component" value="Chromosome"/>
</dbReference>
<sequence length="124" mass="13232">MKDFATLMMRGVVGICSIVATAIVSVFVQRYLNSINGVPPAGFSPVPTHTAPTPAASAESSAIEVSPIPDDVAVPPLSEEAAIQLDPIEPDKNADATTSGESNRLQGTDRPNQIMQEFWRKLNR</sequence>
<dbReference type="EMBL" id="CP113797">
    <property type="protein sequence ID" value="WAL61429.1"/>
    <property type="molecule type" value="Genomic_DNA"/>
</dbReference>
<keyword evidence="2" id="KW-0472">Membrane</keyword>
<organism evidence="3 4">
    <name type="scientific">Thermocoleostomius sinensis A174</name>
    <dbReference type="NCBI Taxonomy" id="2016057"/>
    <lineage>
        <taxon>Bacteria</taxon>
        <taxon>Bacillati</taxon>
        <taxon>Cyanobacteriota</taxon>
        <taxon>Cyanophyceae</taxon>
        <taxon>Oculatellales</taxon>
        <taxon>Oculatellaceae</taxon>
        <taxon>Thermocoleostomius</taxon>
    </lineage>
</organism>